<reference evidence="4" key="1">
    <citation type="journal article" date="2019" name="Int. J. Syst. Evol. Microbiol.">
        <title>The Global Catalogue of Microorganisms (GCM) 10K type strain sequencing project: providing services to taxonomists for standard genome sequencing and annotation.</title>
        <authorList>
            <consortium name="The Broad Institute Genomics Platform"/>
            <consortium name="The Broad Institute Genome Sequencing Center for Infectious Disease"/>
            <person name="Wu L."/>
            <person name="Ma J."/>
        </authorList>
    </citation>
    <scope>NUCLEOTIDE SEQUENCE [LARGE SCALE GENOMIC DNA]</scope>
    <source>
        <strain evidence="4">CAIM 431</strain>
    </source>
</reference>
<evidence type="ECO:0000313" key="3">
    <source>
        <dbReference type="EMBL" id="MFD1890808.1"/>
    </source>
</evidence>
<dbReference type="Gene3D" id="3.40.1350.10">
    <property type="match status" value="1"/>
</dbReference>
<organism evidence="3 4">
    <name type="scientific">Luteococcus peritonei</name>
    <dbReference type="NCBI Taxonomy" id="88874"/>
    <lineage>
        <taxon>Bacteria</taxon>
        <taxon>Bacillati</taxon>
        <taxon>Actinomycetota</taxon>
        <taxon>Actinomycetes</taxon>
        <taxon>Propionibacteriales</taxon>
        <taxon>Propionibacteriaceae</taxon>
        <taxon>Luteococcus</taxon>
    </lineage>
</organism>
<dbReference type="CDD" id="cd20736">
    <property type="entry name" value="PoNe_Nuclease"/>
    <property type="match status" value="1"/>
</dbReference>
<dbReference type="InterPro" id="IPR011335">
    <property type="entry name" value="Restrct_endonuc-II-like"/>
</dbReference>
<evidence type="ECO:0000313" key="4">
    <source>
        <dbReference type="Proteomes" id="UP001597326"/>
    </source>
</evidence>
<dbReference type="RefSeq" id="WP_343875167.1">
    <property type="nucleotide sequence ID" value="NZ_BAAAIX010000029.1"/>
</dbReference>
<evidence type="ECO:0000256" key="2">
    <source>
        <dbReference type="HAMAP-Rule" id="MF_00048"/>
    </source>
</evidence>
<comment type="caution">
    <text evidence="3">The sequence shown here is derived from an EMBL/GenBank/DDBJ whole genome shotgun (WGS) entry which is preliminary data.</text>
</comment>
<dbReference type="EMBL" id="JBHUFZ010000027">
    <property type="protein sequence ID" value="MFD1890808.1"/>
    <property type="molecule type" value="Genomic_DNA"/>
</dbReference>
<gene>
    <name evidence="3" type="ORF">ACFSCS_11540</name>
</gene>
<dbReference type="PANTHER" id="PTHR34039:SF1">
    <property type="entry name" value="UPF0102 PROTEIN YRAN"/>
    <property type="match status" value="1"/>
</dbReference>
<sequence length="131" mass="14762">MDPRTPTTSHDQQVGRLGEDLADAHLRGLGWQVIERNWRCPEGELDIIAREPLDSGGTALVFVEVKYRSGRGWGDPLEAVTRAKVKRLAALAQLWLREHPQHAEQIRIDAIGVLRVPGQRHRISHARGITR</sequence>
<keyword evidence="4" id="KW-1185">Reference proteome</keyword>
<dbReference type="Proteomes" id="UP001597326">
    <property type="component" value="Unassembled WGS sequence"/>
</dbReference>
<dbReference type="SUPFAM" id="SSF52980">
    <property type="entry name" value="Restriction endonuclease-like"/>
    <property type="match status" value="1"/>
</dbReference>
<dbReference type="PANTHER" id="PTHR34039">
    <property type="entry name" value="UPF0102 PROTEIN YRAN"/>
    <property type="match status" value="1"/>
</dbReference>
<dbReference type="Pfam" id="PF02021">
    <property type="entry name" value="UPF0102"/>
    <property type="match status" value="1"/>
</dbReference>
<evidence type="ECO:0000256" key="1">
    <source>
        <dbReference type="ARBA" id="ARBA00006738"/>
    </source>
</evidence>
<comment type="similarity">
    <text evidence="1 2">Belongs to the UPF0102 family.</text>
</comment>
<dbReference type="NCBIfam" id="NF009150">
    <property type="entry name" value="PRK12497.1-3"/>
    <property type="match status" value="1"/>
</dbReference>
<protein>
    <recommendedName>
        <fullName evidence="2">UPF0102 protein ACFSCS_11540</fullName>
    </recommendedName>
</protein>
<dbReference type="NCBIfam" id="NF009154">
    <property type="entry name" value="PRK12497.3-3"/>
    <property type="match status" value="1"/>
</dbReference>
<proteinExistence type="inferred from homology"/>
<name>A0ABW4RZE5_9ACTN</name>
<dbReference type="InterPro" id="IPR011856">
    <property type="entry name" value="tRNA_endonuc-like_dom_sf"/>
</dbReference>
<accession>A0ABW4RZE5</accession>
<dbReference type="HAMAP" id="MF_00048">
    <property type="entry name" value="UPF0102"/>
    <property type="match status" value="1"/>
</dbReference>
<dbReference type="InterPro" id="IPR003509">
    <property type="entry name" value="UPF0102_YraN-like"/>
</dbReference>